<dbReference type="InterPro" id="IPR005674">
    <property type="entry name" value="CocE/Ser_esterase"/>
</dbReference>
<dbReference type="InterPro" id="IPR050585">
    <property type="entry name" value="Xaa-Pro_dipeptidyl-ppase/CocE"/>
</dbReference>
<dbReference type="EMBL" id="FUIG01000019">
    <property type="protein sequence ID" value="SJM30329.1"/>
    <property type="molecule type" value="Genomic_DNA"/>
</dbReference>
<dbReference type="InterPro" id="IPR029058">
    <property type="entry name" value="AB_hydrolase_fold"/>
</dbReference>
<name>A0A2P9AGS4_9HYPH</name>
<dbReference type="Gene3D" id="3.40.50.1820">
    <property type="entry name" value="alpha/beta hydrolase"/>
    <property type="match status" value="1"/>
</dbReference>
<dbReference type="AlphaFoldDB" id="A0A2P9AGS4"/>
<reference evidence="4" key="1">
    <citation type="submission" date="2016-12" db="EMBL/GenBank/DDBJ databases">
        <authorList>
            <person name="Brunel B."/>
        </authorList>
    </citation>
    <scope>NUCLEOTIDE SEQUENCE [LARGE SCALE GENOMIC DNA]</scope>
</reference>
<dbReference type="SMART" id="SM00939">
    <property type="entry name" value="PepX_C"/>
    <property type="match status" value="1"/>
</dbReference>
<sequence length="620" mass="70166">MSQIDRLEAQRRGVPWAWFIDSSGTWTHALSQPEHDVDFYHQVEIPMRDGIHLRGNIWRPKAEGQFPVILIFTPYDNSTASPEKPMSDIIGRAKYFVPRGYAIVSVNTRGRYGSEGDPYLFFFKDWHTGGHEGYDVHDCIEWLGTRSWSSGAVAMTGVSYLATVQWMGAMLGSRYLKTIVPMASADDHFQNINRDGCLLLSQAIRLMVIGEQRTNEGDLWNKFVDWERIYRHLPLRTMDEALLGKKSQIWGDFFDHPNNDDYWRLGSPGARYHVGEMTTGNYPKVNVPTLNITGWYDCDLQGTINNYLGMVAYGPEELRTSHRLIIGPWDHNWTHPQVGDRDYGADAEVDLHRLELRWFDYWLKGTDNGVFQEPPVHVFISGANRWRADPSWPVPDALSTNFYLRSGGHANSLFGNGQLSEMKPVKEPADRFVYDPADPVPTVGGGVWTGLEPNMSGPQDRRPVERRDDVLVYTSAPLERELQVVGRIFAHIYAASSAPDTDFIVSLVDVDPSGYATLLATGNIRARYRNSFATQELIVPGDVYEYTIDLWSIGHLFKKGHRIRLEVTSSSFPWFEPNPNTGLQKGEDTSYALAEQTIFHEAEYPSCIVLPVVPAGDAPT</sequence>
<proteinExistence type="predicted"/>
<evidence type="ECO:0000313" key="3">
    <source>
        <dbReference type="EMBL" id="SJM30329.1"/>
    </source>
</evidence>
<dbReference type="InterPro" id="IPR008979">
    <property type="entry name" value="Galactose-bd-like_sf"/>
</dbReference>
<dbReference type="PANTHER" id="PTHR43056">
    <property type="entry name" value="PEPTIDASE S9 PROLYL OLIGOPEPTIDASE"/>
    <property type="match status" value="1"/>
</dbReference>
<dbReference type="NCBIfam" id="TIGR00976">
    <property type="entry name" value="CocE_NonD"/>
    <property type="match status" value="1"/>
</dbReference>
<dbReference type="Pfam" id="PF08530">
    <property type="entry name" value="PepX_C"/>
    <property type="match status" value="1"/>
</dbReference>
<dbReference type="SUPFAM" id="SSF53474">
    <property type="entry name" value="alpha/beta-Hydrolases"/>
    <property type="match status" value="1"/>
</dbReference>
<feature type="domain" description="Xaa-Pro dipeptidyl-peptidase C-terminal" evidence="2">
    <location>
        <begin position="356"/>
        <end position="609"/>
    </location>
</feature>
<evidence type="ECO:0000256" key="1">
    <source>
        <dbReference type="ARBA" id="ARBA00022801"/>
    </source>
</evidence>
<dbReference type="InterPro" id="IPR000383">
    <property type="entry name" value="Xaa-Pro-like_dom"/>
</dbReference>
<dbReference type="Pfam" id="PF02129">
    <property type="entry name" value="Peptidase_S15"/>
    <property type="match status" value="1"/>
</dbReference>
<organism evidence="3 4">
    <name type="scientific">Mesorhizobium delmotii</name>
    <dbReference type="NCBI Taxonomy" id="1631247"/>
    <lineage>
        <taxon>Bacteria</taxon>
        <taxon>Pseudomonadati</taxon>
        <taxon>Pseudomonadota</taxon>
        <taxon>Alphaproteobacteria</taxon>
        <taxon>Hyphomicrobiales</taxon>
        <taxon>Phyllobacteriaceae</taxon>
        <taxon>Mesorhizobium</taxon>
    </lineage>
</organism>
<dbReference type="RefSeq" id="WP_123147784.1">
    <property type="nucleotide sequence ID" value="NZ_FUIG01000019.1"/>
</dbReference>
<dbReference type="Gene3D" id="2.60.120.260">
    <property type="entry name" value="Galactose-binding domain-like"/>
    <property type="match status" value="1"/>
</dbReference>
<dbReference type="SUPFAM" id="SSF49785">
    <property type="entry name" value="Galactose-binding domain-like"/>
    <property type="match status" value="1"/>
</dbReference>
<protein>
    <submittedName>
        <fullName evidence="3">X-Pro dipeptidyl-peptidase family protein</fullName>
    </submittedName>
</protein>
<dbReference type="PANTHER" id="PTHR43056:SF10">
    <property type="entry name" value="COCE_NOND FAMILY, PUTATIVE (AFU_ORTHOLOGUE AFUA_7G00600)-RELATED"/>
    <property type="match status" value="1"/>
</dbReference>
<evidence type="ECO:0000313" key="4">
    <source>
        <dbReference type="Proteomes" id="UP000245698"/>
    </source>
</evidence>
<keyword evidence="1" id="KW-0378">Hydrolase</keyword>
<accession>A0A2P9AGS4</accession>
<dbReference type="InterPro" id="IPR013736">
    <property type="entry name" value="Xaa-Pro_dipept_C"/>
</dbReference>
<evidence type="ECO:0000259" key="2">
    <source>
        <dbReference type="SMART" id="SM00939"/>
    </source>
</evidence>
<dbReference type="GO" id="GO:0008239">
    <property type="term" value="F:dipeptidyl-peptidase activity"/>
    <property type="evidence" value="ECO:0007669"/>
    <property type="project" value="InterPro"/>
</dbReference>
<dbReference type="Gene3D" id="1.10.3020.10">
    <property type="entry name" value="alpha-amino acid ester hydrolase ( Helical cap domain)"/>
    <property type="match status" value="1"/>
</dbReference>
<gene>
    <name evidence="3" type="ORF">BQ8482_130228</name>
</gene>
<dbReference type="Proteomes" id="UP000245698">
    <property type="component" value="Unassembled WGS sequence"/>
</dbReference>
<keyword evidence="4" id="KW-1185">Reference proteome</keyword>